<organism evidence="2">
    <name type="scientific">marine sediment metagenome</name>
    <dbReference type="NCBI Taxonomy" id="412755"/>
    <lineage>
        <taxon>unclassified sequences</taxon>
        <taxon>metagenomes</taxon>
        <taxon>ecological metagenomes</taxon>
    </lineage>
</organism>
<dbReference type="EMBL" id="BART01032263">
    <property type="protein sequence ID" value="GAH09089.1"/>
    <property type="molecule type" value="Genomic_DNA"/>
</dbReference>
<protein>
    <submittedName>
        <fullName evidence="2">Uncharacterized protein</fullName>
    </submittedName>
</protein>
<feature type="compositionally biased region" description="Basic residues" evidence="1">
    <location>
        <begin position="125"/>
        <end position="139"/>
    </location>
</feature>
<feature type="compositionally biased region" description="Basic residues" evidence="1">
    <location>
        <begin position="78"/>
        <end position="89"/>
    </location>
</feature>
<feature type="region of interest" description="Disordered" evidence="1">
    <location>
        <begin position="78"/>
        <end position="97"/>
    </location>
</feature>
<comment type="caution">
    <text evidence="2">The sequence shown here is derived from an EMBL/GenBank/DDBJ whole genome shotgun (WGS) entry which is preliminary data.</text>
</comment>
<sequence length="184" mass="20823">MNSITNPENGRVSRIDSIEGQLVLQKYVNQLGGKSKCKNLRKGDNECQSTPECEWIVGRGCQEIKQYKPMKIKNKIKQTKKKSKCRGLRKRDNECQSTPGCSWHVGIGCQESLSSQNDKKLVSKPQKKPVYKKDKKGAKRLSAKSYLNEGGQYGDVVDIRGDGELKCLLERKNGTPYWAKKTKK</sequence>
<feature type="region of interest" description="Disordered" evidence="1">
    <location>
        <begin position="118"/>
        <end position="139"/>
    </location>
</feature>
<name>X1DVX6_9ZZZZ</name>
<evidence type="ECO:0000256" key="1">
    <source>
        <dbReference type="SAM" id="MobiDB-lite"/>
    </source>
</evidence>
<gene>
    <name evidence="2" type="ORF">S01H4_55815</name>
</gene>
<reference evidence="2" key="1">
    <citation type="journal article" date="2014" name="Front. Microbiol.">
        <title>High frequency of phylogenetically diverse reductive dehalogenase-homologous genes in deep subseafloor sedimentary metagenomes.</title>
        <authorList>
            <person name="Kawai M."/>
            <person name="Futagami T."/>
            <person name="Toyoda A."/>
            <person name="Takaki Y."/>
            <person name="Nishi S."/>
            <person name="Hori S."/>
            <person name="Arai W."/>
            <person name="Tsubouchi T."/>
            <person name="Morono Y."/>
            <person name="Uchiyama I."/>
            <person name="Ito T."/>
            <person name="Fujiyama A."/>
            <person name="Inagaki F."/>
            <person name="Takami H."/>
        </authorList>
    </citation>
    <scope>NUCLEOTIDE SEQUENCE</scope>
    <source>
        <strain evidence="2">Expedition CK06-06</strain>
    </source>
</reference>
<accession>X1DVX6</accession>
<dbReference type="AlphaFoldDB" id="X1DVX6"/>
<proteinExistence type="predicted"/>
<evidence type="ECO:0000313" key="2">
    <source>
        <dbReference type="EMBL" id="GAH09089.1"/>
    </source>
</evidence>
<feature type="non-terminal residue" evidence="2">
    <location>
        <position position="184"/>
    </location>
</feature>